<feature type="transmembrane region" description="Helical" evidence="1">
    <location>
        <begin position="165"/>
        <end position="184"/>
    </location>
</feature>
<name>A0A2M7G772_9BACT</name>
<dbReference type="Pfam" id="PF06966">
    <property type="entry name" value="DUF1295"/>
    <property type="match status" value="1"/>
</dbReference>
<dbReference type="InterPro" id="IPR010721">
    <property type="entry name" value="UstE-like"/>
</dbReference>
<sequence length="299" mass="33575">MNKDELIAWIALPFIVLLGFLLAWAGSDGGKAYASLPVFFWCAIVSFGIQWLAFIPAFFKQTEKFYDLTGSLTYLTSLGLALYLSGDFDFSSLLLSLLITLWAVRLGSFLFLRIQAVGEDSRFREIKKSFPRFLVAWSLQGLWVIFSMAAAWAAITTQSKATPNLLTGMGILIWLIGFGIEVIADQQKSNFRKSPENAAQFIQSGLWAWSRHPNYFGEILLWVGIALIALPQLRGWQVLTLVSPLFITLLLTRISGIPLLEAKSDLKWSGQADYEHYKATTPALILRPPARKYINKDPE</sequence>
<keyword evidence="1" id="KW-1133">Transmembrane helix</keyword>
<feature type="transmembrane region" description="Helical" evidence="1">
    <location>
        <begin position="133"/>
        <end position="153"/>
    </location>
</feature>
<dbReference type="GO" id="GO:0016020">
    <property type="term" value="C:membrane"/>
    <property type="evidence" value="ECO:0007669"/>
    <property type="project" value="TreeGrafter"/>
</dbReference>
<comment type="caution">
    <text evidence="2">The sequence shown here is derived from an EMBL/GenBank/DDBJ whole genome shotgun (WGS) entry which is preliminary data.</text>
</comment>
<organism evidence="2 3">
    <name type="scientific">bacterium (Candidatus Blackallbacteria) CG17_big_fil_post_rev_8_21_14_2_50_48_46</name>
    <dbReference type="NCBI Taxonomy" id="2014261"/>
    <lineage>
        <taxon>Bacteria</taxon>
        <taxon>Candidatus Blackallbacteria</taxon>
    </lineage>
</organism>
<feature type="transmembrane region" description="Helical" evidence="1">
    <location>
        <begin position="38"/>
        <end position="58"/>
    </location>
</feature>
<dbReference type="Gene3D" id="1.20.120.1630">
    <property type="match status" value="1"/>
</dbReference>
<feature type="transmembrane region" description="Helical" evidence="1">
    <location>
        <begin position="90"/>
        <end position="112"/>
    </location>
</feature>
<keyword evidence="1" id="KW-0812">Transmembrane</keyword>
<dbReference type="EMBL" id="PFFQ01000023">
    <property type="protein sequence ID" value="PIW17536.1"/>
    <property type="molecule type" value="Genomic_DNA"/>
</dbReference>
<dbReference type="PANTHER" id="PTHR32251:SF17">
    <property type="entry name" value="STEROID 5-ALPHA REDUCTASE C-TERMINAL DOMAIN-CONTAINING PROTEIN"/>
    <property type="match status" value="1"/>
</dbReference>
<gene>
    <name evidence="2" type="ORF">COW36_08550</name>
</gene>
<evidence type="ECO:0000313" key="2">
    <source>
        <dbReference type="EMBL" id="PIW17536.1"/>
    </source>
</evidence>
<proteinExistence type="predicted"/>
<dbReference type="AlphaFoldDB" id="A0A2M7G772"/>
<keyword evidence="1" id="KW-0472">Membrane</keyword>
<feature type="transmembrane region" description="Helical" evidence="1">
    <location>
        <begin position="7"/>
        <end position="26"/>
    </location>
</feature>
<feature type="transmembrane region" description="Helical" evidence="1">
    <location>
        <begin position="65"/>
        <end position="84"/>
    </location>
</feature>
<dbReference type="PANTHER" id="PTHR32251">
    <property type="entry name" value="3-OXO-5-ALPHA-STEROID 4-DEHYDROGENASE"/>
    <property type="match status" value="1"/>
</dbReference>
<protein>
    <submittedName>
        <fullName evidence="2">Uncharacterized protein</fullName>
    </submittedName>
</protein>
<accession>A0A2M7G772</accession>
<evidence type="ECO:0000256" key="1">
    <source>
        <dbReference type="SAM" id="Phobius"/>
    </source>
</evidence>
<reference evidence="2 3" key="1">
    <citation type="submission" date="2017-09" db="EMBL/GenBank/DDBJ databases">
        <title>Depth-based differentiation of microbial function through sediment-hosted aquifers and enrichment of novel symbionts in the deep terrestrial subsurface.</title>
        <authorList>
            <person name="Probst A.J."/>
            <person name="Ladd B."/>
            <person name="Jarett J.K."/>
            <person name="Geller-Mcgrath D.E."/>
            <person name="Sieber C.M."/>
            <person name="Emerson J.B."/>
            <person name="Anantharaman K."/>
            <person name="Thomas B.C."/>
            <person name="Malmstrom R."/>
            <person name="Stieglmeier M."/>
            <person name="Klingl A."/>
            <person name="Woyke T."/>
            <person name="Ryan C.M."/>
            <person name="Banfield J.F."/>
        </authorList>
    </citation>
    <scope>NUCLEOTIDE SEQUENCE [LARGE SCALE GENOMIC DNA]</scope>
    <source>
        <strain evidence="2">CG17_big_fil_post_rev_8_21_14_2_50_48_46</strain>
    </source>
</reference>
<evidence type="ECO:0000313" key="3">
    <source>
        <dbReference type="Proteomes" id="UP000231019"/>
    </source>
</evidence>
<dbReference type="Proteomes" id="UP000231019">
    <property type="component" value="Unassembled WGS sequence"/>
</dbReference>
<dbReference type="PROSITE" id="PS50244">
    <property type="entry name" value="S5A_REDUCTASE"/>
    <property type="match status" value="1"/>
</dbReference>